<gene>
    <name evidence="1" type="ORF">V5F89_06240</name>
</gene>
<evidence type="ECO:0000313" key="2">
    <source>
        <dbReference type="Proteomes" id="UP001335183"/>
    </source>
</evidence>
<sequence length="146" mass="15427">MADNNTACLDTATWIESLVRLSDRTGGDAPVENCLRLSRHLCVLAPPPFDRIVACRIDEAAFEELLTQEAFEAAAAALIGPPLSHEIVSRSASTASARVWSEGQPGEALAHAPTAARALVLAWAGFLLSLQPGRDVQATGNSHRSA</sequence>
<name>A0ABZ2DDS6_9SPHN</name>
<dbReference type="EMBL" id="CP144918">
    <property type="protein sequence ID" value="WWA48495.1"/>
    <property type="molecule type" value="Genomic_DNA"/>
</dbReference>
<dbReference type="RefSeq" id="WP_338447378.1">
    <property type="nucleotide sequence ID" value="NZ_CP144918.1"/>
</dbReference>
<evidence type="ECO:0000313" key="1">
    <source>
        <dbReference type="EMBL" id="WWA48495.1"/>
    </source>
</evidence>
<keyword evidence="2" id="KW-1185">Reference proteome</keyword>
<reference evidence="1 2" key="1">
    <citation type="submission" date="2024-02" db="EMBL/GenBank/DDBJ databases">
        <title>The whole genome sequence of five bacterial samples isolated from Abu Dhabi Sabkha-shore region.</title>
        <authorList>
            <person name="Sudalaimuthuasari N."/>
            <person name="Sarfraz B."/>
            <person name="Tuyisabe J.D."/>
            <person name="Mugisha Ntwali L.D.M."/>
            <person name="Ali A.I.A.A."/>
            <person name="Almansoori S.Z.A."/>
            <person name="Alajami H.S.A."/>
            <person name="Almeqbaali A.A.S."/>
            <person name="Kundu B."/>
            <person name="Saeed E.E."/>
            <person name="Sukumarinath V."/>
            <person name="Mishra A.K."/>
            <person name="Hazzouri K.M."/>
            <person name="Almaskari R."/>
            <person name="Sharma A.K."/>
            <person name="Amiri K.M.A."/>
        </authorList>
    </citation>
    <scope>NUCLEOTIDE SEQUENCE [LARGE SCALE GENOMIC DNA]</scope>
    <source>
        <strain evidence="2">kcgeb_sd</strain>
    </source>
</reference>
<accession>A0ABZ2DDS6</accession>
<organism evidence="1 2">
    <name type="scientific">Pelagerythrobacter marensis</name>
    <dbReference type="NCBI Taxonomy" id="543877"/>
    <lineage>
        <taxon>Bacteria</taxon>
        <taxon>Pseudomonadati</taxon>
        <taxon>Pseudomonadota</taxon>
        <taxon>Alphaproteobacteria</taxon>
        <taxon>Sphingomonadales</taxon>
        <taxon>Erythrobacteraceae</taxon>
        <taxon>Pelagerythrobacter</taxon>
    </lineage>
</organism>
<dbReference type="Proteomes" id="UP001335183">
    <property type="component" value="Chromosome"/>
</dbReference>
<proteinExistence type="predicted"/>
<protein>
    <submittedName>
        <fullName evidence="1">Uncharacterized protein</fullName>
    </submittedName>
</protein>